<name>A0A0R3TFQ9_RODNA</name>
<reference evidence="2 3" key="2">
    <citation type="submission" date="2018-11" db="EMBL/GenBank/DDBJ databases">
        <authorList>
            <consortium name="Pathogen Informatics"/>
        </authorList>
    </citation>
    <scope>NUCLEOTIDE SEQUENCE [LARGE SCALE GENOMIC DNA]</scope>
</reference>
<reference evidence="4" key="1">
    <citation type="submission" date="2017-02" db="UniProtKB">
        <authorList>
            <consortium name="WormBaseParasite"/>
        </authorList>
    </citation>
    <scope>IDENTIFICATION</scope>
</reference>
<feature type="compositionally biased region" description="Basic and acidic residues" evidence="1">
    <location>
        <begin position="184"/>
        <end position="195"/>
    </location>
</feature>
<dbReference type="OrthoDB" id="297923at2759"/>
<accession>A0A0R3TFQ9</accession>
<protein>
    <submittedName>
        <fullName evidence="4">BRCA1/BRCA2-containing complex subunit 45</fullName>
    </submittedName>
</protein>
<evidence type="ECO:0000256" key="1">
    <source>
        <dbReference type="SAM" id="MobiDB-lite"/>
    </source>
</evidence>
<organism evidence="4">
    <name type="scientific">Rodentolepis nana</name>
    <name type="common">Dwarf tapeworm</name>
    <name type="synonym">Hymenolepis nana</name>
    <dbReference type="NCBI Taxonomy" id="102285"/>
    <lineage>
        <taxon>Eukaryota</taxon>
        <taxon>Metazoa</taxon>
        <taxon>Spiralia</taxon>
        <taxon>Lophotrochozoa</taxon>
        <taxon>Platyhelminthes</taxon>
        <taxon>Cestoda</taxon>
        <taxon>Eucestoda</taxon>
        <taxon>Cyclophyllidea</taxon>
        <taxon>Hymenolepididae</taxon>
        <taxon>Rodentolepis</taxon>
    </lineage>
</organism>
<evidence type="ECO:0000313" key="2">
    <source>
        <dbReference type="EMBL" id="VDO01756.1"/>
    </source>
</evidence>
<feature type="region of interest" description="Disordered" evidence="1">
    <location>
        <begin position="171"/>
        <end position="195"/>
    </location>
</feature>
<sequence length="220" mass="24583">MKQLSSPSLAAFHSCASMRCWRLCISFKGLPANPDLLYQSPETPVNSLRDLTNFLHSVVTEWEGLCRLFAICAPVLDKSASFPPGIVVQLFDAKSLILAYGPGLHYRPLWEPLNLPDDAIDLCDYHVVGGVFQFDLLKLPRQPRTGRGWNWTNCVVPPILTPLEYTVGTPKIEPDAIEGTPDNSVKEGSGKEENQEIKVDDQVDVDKNAMWCKVVFYYSV</sequence>
<dbReference type="EMBL" id="UZAE01005622">
    <property type="protein sequence ID" value="VDO01756.1"/>
    <property type="molecule type" value="Genomic_DNA"/>
</dbReference>
<dbReference type="AlphaFoldDB" id="A0A0R3TFQ9"/>
<proteinExistence type="predicted"/>
<gene>
    <name evidence="2" type="ORF">HNAJ_LOCUS5896</name>
</gene>
<dbReference type="Proteomes" id="UP000278807">
    <property type="component" value="Unassembled WGS sequence"/>
</dbReference>
<evidence type="ECO:0000313" key="4">
    <source>
        <dbReference type="WBParaSite" id="HNAJ_0000590001-mRNA-1"/>
    </source>
</evidence>
<evidence type="ECO:0000313" key="3">
    <source>
        <dbReference type="Proteomes" id="UP000278807"/>
    </source>
</evidence>
<keyword evidence="3" id="KW-1185">Reference proteome</keyword>
<dbReference type="WBParaSite" id="HNAJ_0000590001-mRNA-1">
    <property type="protein sequence ID" value="HNAJ_0000590001-mRNA-1"/>
    <property type="gene ID" value="HNAJ_0000590001"/>
</dbReference>